<dbReference type="PANTHER" id="PTHR11614">
    <property type="entry name" value="PHOSPHOLIPASE-RELATED"/>
    <property type="match status" value="1"/>
</dbReference>
<proteinExistence type="predicted"/>
<organism evidence="2 3">
    <name type="scientific">Luteococcus peritonei</name>
    <dbReference type="NCBI Taxonomy" id="88874"/>
    <lineage>
        <taxon>Bacteria</taxon>
        <taxon>Bacillati</taxon>
        <taxon>Actinomycetota</taxon>
        <taxon>Actinomycetes</taxon>
        <taxon>Propionibacteriales</taxon>
        <taxon>Propionibacteriaceae</taxon>
        <taxon>Luteococcus</taxon>
    </lineage>
</organism>
<accession>A0ABW4RZW0</accession>
<evidence type="ECO:0000313" key="2">
    <source>
        <dbReference type="EMBL" id="MFD1891188.1"/>
    </source>
</evidence>
<dbReference type="SUPFAM" id="SSF53474">
    <property type="entry name" value="alpha/beta-Hydrolases"/>
    <property type="match status" value="1"/>
</dbReference>
<dbReference type="InterPro" id="IPR029058">
    <property type="entry name" value="AB_hydrolase_fold"/>
</dbReference>
<evidence type="ECO:0000313" key="3">
    <source>
        <dbReference type="Proteomes" id="UP001597326"/>
    </source>
</evidence>
<evidence type="ECO:0000259" key="1">
    <source>
        <dbReference type="Pfam" id="PF12146"/>
    </source>
</evidence>
<name>A0ABW4RZW0_9ACTN</name>
<comment type="caution">
    <text evidence="2">The sequence shown here is derived from an EMBL/GenBank/DDBJ whole genome shotgun (WGS) entry which is preliminary data.</text>
</comment>
<dbReference type="RefSeq" id="WP_343875415.1">
    <property type="nucleotide sequence ID" value="NZ_BAAAIX010000033.1"/>
</dbReference>
<dbReference type="InterPro" id="IPR051044">
    <property type="entry name" value="MAG_DAG_Lipase"/>
</dbReference>
<protein>
    <submittedName>
        <fullName evidence="2">Alpha/beta hydrolase</fullName>
    </submittedName>
</protein>
<dbReference type="Gene3D" id="3.40.50.1820">
    <property type="entry name" value="alpha/beta hydrolase"/>
    <property type="match status" value="1"/>
</dbReference>
<sequence>MDETTFTITTADGQDLQVYRWAPSGTPRAVVQVQHGLGEHGGRYRRFAEALTEAGYLVCAPDSHASGRSAGNGYGVWGPDGWKGWVDDIAVLARRIHQDEPGLPLALFGHSLGSFGTQQFLLDHGDLVDAVVLSGTTEPAGMAQALGGDEPADLTSFNEQFEQRTGFEWLSRDADEVDRYVVDEACGWQPEPFVGIETLAQAADPERLAAIPTDLPVLIISGDQDPVAGPSALGPQVVGERYRQVGLTDVTVTLYPEARHELLNETNRDEVTADVLAFLDRTVG</sequence>
<dbReference type="Pfam" id="PF12146">
    <property type="entry name" value="Hydrolase_4"/>
    <property type="match status" value="1"/>
</dbReference>
<dbReference type="EMBL" id="JBHUFZ010000032">
    <property type="protein sequence ID" value="MFD1891188.1"/>
    <property type="molecule type" value="Genomic_DNA"/>
</dbReference>
<dbReference type="GO" id="GO:0016787">
    <property type="term" value="F:hydrolase activity"/>
    <property type="evidence" value="ECO:0007669"/>
    <property type="project" value="UniProtKB-KW"/>
</dbReference>
<gene>
    <name evidence="2" type="ORF">ACFSCS_13490</name>
</gene>
<reference evidence="3" key="1">
    <citation type="journal article" date="2019" name="Int. J. Syst. Evol. Microbiol.">
        <title>The Global Catalogue of Microorganisms (GCM) 10K type strain sequencing project: providing services to taxonomists for standard genome sequencing and annotation.</title>
        <authorList>
            <consortium name="The Broad Institute Genomics Platform"/>
            <consortium name="The Broad Institute Genome Sequencing Center for Infectious Disease"/>
            <person name="Wu L."/>
            <person name="Ma J."/>
        </authorList>
    </citation>
    <scope>NUCLEOTIDE SEQUENCE [LARGE SCALE GENOMIC DNA]</scope>
    <source>
        <strain evidence="3">CAIM 431</strain>
    </source>
</reference>
<dbReference type="InterPro" id="IPR022742">
    <property type="entry name" value="Hydrolase_4"/>
</dbReference>
<dbReference type="Proteomes" id="UP001597326">
    <property type="component" value="Unassembled WGS sequence"/>
</dbReference>
<keyword evidence="3" id="KW-1185">Reference proteome</keyword>
<feature type="domain" description="Serine aminopeptidase S33" evidence="1">
    <location>
        <begin position="26"/>
        <end position="267"/>
    </location>
</feature>
<keyword evidence="2" id="KW-0378">Hydrolase</keyword>